<keyword evidence="4 9" id="KW-0547">Nucleotide-binding</keyword>
<dbReference type="InterPro" id="IPR018247">
    <property type="entry name" value="EF_Hand_1_Ca_BS"/>
</dbReference>
<protein>
    <recommendedName>
        <fullName evidence="16">Calmodulin</fullName>
    </recommendedName>
</protein>
<dbReference type="Gene3D" id="3.30.200.20">
    <property type="entry name" value="Phosphorylase Kinase, domain 1"/>
    <property type="match status" value="1"/>
</dbReference>
<keyword evidence="14" id="KW-1185">Reference proteome</keyword>
<evidence type="ECO:0000259" key="10">
    <source>
        <dbReference type="PROSITE" id="PS50011"/>
    </source>
</evidence>
<dbReference type="SUPFAM" id="SSF47473">
    <property type="entry name" value="EF-hand"/>
    <property type="match status" value="1"/>
</dbReference>
<dbReference type="Proteomes" id="UP001158986">
    <property type="component" value="Unassembled WGS sequence"/>
</dbReference>
<dbReference type="InterPro" id="IPR008271">
    <property type="entry name" value="Ser/Thr_kinase_AS"/>
</dbReference>
<dbReference type="PROSITE" id="PS00108">
    <property type="entry name" value="PROTEIN_KINASE_ST"/>
    <property type="match status" value="1"/>
</dbReference>
<comment type="caution">
    <text evidence="12">The sequence shown here is derived from an EMBL/GenBank/DDBJ whole genome shotgun (WGS) entry which is preliminary data.</text>
</comment>
<evidence type="ECO:0008006" key="16">
    <source>
        <dbReference type="Google" id="ProtNLM"/>
    </source>
</evidence>
<keyword evidence="7 9" id="KW-0067">ATP-binding</keyword>
<dbReference type="PROSITE" id="PS00018">
    <property type="entry name" value="EF_HAND_1"/>
    <property type="match status" value="2"/>
</dbReference>
<keyword evidence="2" id="KW-0723">Serine/threonine-protein kinase</keyword>
<dbReference type="InterPro" id="IPR000719">
    <property type="entry name" value="Prot_kinase_dom"/>
</dbReference>
<dbReference type="Proteomes" id="UP001160483">
    <property type="component" value="Unassembled WGS sequence"/>
</dbReference>
<evidence type="ECO:0000256" key="1">
    <source>
        <dbReference type="ARBA" id="ARBA00001946"/>
    </source>
</evidence>
<evidence type="ECO:0000256" key="8">
    <source>
        <dbReference type="ARBA" id="ARBA00024334"/>
    </source>
</evidence>
<proteinExistence type="inferred from homology"/>
<sequence length="612" mass="68659">MKALPIAFRRVQALPGTSSGNYRYVINARNEKLPQQHVGVALIPEAAVHRTKNRQKLPTAWMPMGLSYGNVRKSWRGSIQKLASYPKLQGIVLEVASFLTKPEKLDFHLPRDFHAKYKLGDKLGEGAFGIVYCALPRHSELRSSDLQLDLAVKVVSKARIGTCYDYAALKQEARMMELLGGTLNVVHFFGAYEDDASVYFVMERCVGGDAATRLSRVKELDLSANLTHEEQAKTYMRDILHVVWQCHLLRILHRDVKLENFLFADTKDDSPLKLTDFGGAAFLDQGEFLNDVHGTPLYTAPEVLQHKYSFPSDVWSCGVILYWLLSGRYPFEAGGLLDERIMHEEVDLETPPWTSISDEAKDLVHQMLVRDVSERLTAEQALQHPWLAPSAPLSIEASTTASAAAKEATKRITGPALSGTLVQRLQFYRSLNSLQRALLNEVTCLLPLELKQDVMVLYSEVSRDGSEIVGLEEFAVYVAAGGYQLTTGEAKGFLRNLDLNGDGRLCRDEFCAALLDWSLVQSQHHDVFAKCIDQVFDMVDQDKDGLVTIEDVADLTPFQASGKSLHSFRNNLSRCFHYTDRSGRGSIDKKDVKHMLHIPVDAYAHFSKRLKL</sequence>
<evidence type="ECO:0000313" key="14">
    <source>
        <dbReference type="Proteomes" id="UP001158986"/>
    </source>
</evidence>
<evidence type="ECO:0000256" key="4">
    <source>
        <dbReference type="ARBA" id="ARBA00022741"/>
    </source>
</evidence>
<dbReference type="AlphaFoldDB" id="A0AAU9L2G1"/>
<dbReference type="GO" id="GO:0004674">
    <property type="term" value="F:protein serine/threonine kinase activity"/>
    <property type="evidence" value="ECO:0007669"/>
    <property type="project" value="UniProtKB-KW"/>
</dbReference>
<name>A0AAU9L2G1_9STRA</name>
<feature type="domain" description="EF-hand" evidence="11">
    <location>
        <begin position="485"/>
        <end position="520"/>
    </location>
</feature>
<dbReference type="EMBL" id="CAKLCB010000336">
    <property type="protein sequence ID" value="CAH0520197.1"/>
    <property type="molecule type" value="Genomic_DNA"/>
</dbReference>
<feature type="domain" description="EF-hand" evidence="11">
    <location>
        <begin position="527"/>
        <end position="562"/>
    </location>
</feature>
<evidence type="ECO:0000256" key="3">
    <source>
        <dbReference type="ARBA" id="ARBA00022679"/>
    </source>
</evidence>
<dbReference type="SMART" id="SM00220">
    <property type="entry name" value="S_TKc"/>
    <property type="match status" value="1"/>
</dbReference>
<dbReference type="PANTHER" id="PTHR24349">
    <property type="entry name" value="SERINE/THREONINE-PROTEIN KINASE"/>
    <property type="match status" value="1"/>
</dbReference>
<comment type="similarity">
    <text evidence="8">Belongs to the protein kinase superfamily. Ser/Thr protein kinase family. CDPK subfamily.</text>
</comment>
<evidence type="ECO:0000256" key="2">
    <source>
        <dbReference type="ARBA" id="ARBA00022527"/>
    </source>
</evidence>
<dbReference type="InterPro" id="IPR011992">
    <property type="entry name" value="EF-hand-dom_pair"/>
</dbReference>
<keyword evidence="6" id="KW-0106">Calcium</keyword>
<gene>
    <name evidence="13" type="ORF">PBS001_LOCUS6690</name>
    <name evidence="12" type="ORF">PBS003_LOCUS5581</name>
</gene>
<dbReference type="Gene3D" id="1.10.510.10">
    <property type="entry name" value="Transferase(Phosphotransferase) domain 1"/>
    <property type="match status" value="1"/>
</dbReference>
<evidence type="ECO:0000313" key="13">
    <source>
        <dbReference type="EMBL" id="CAH0520197.1"/>
    </source>
</evidence>
<dbReference type="PROSITE" id="PS00107">
    <property type="entry name" value="PROTEIN_KINASE_ATP"/>
    <property type="match status" value="1"/>
</dbReference>
<keyword evidence="3" id="KW-0808">Transferase</keyword>
<reference evidence="12 14" key="1">
    <citation type="submission" date="2021-11" db="EMBL/GenBank/DDBJ databases">
        <authorList>
            <person name="Islam A."/>
            <person name="Islam S."/>
            <person name="Flora M.S."/>
            <person name="Rahman M."/>
            <person name="Ziaur R.M."/>
            <person name="Epstein J.H."/>
            <person name="Hassan M."/>
            <person name="Klassen M."/>
            <person name="Woodard K."/>
            <person name="Webb A."/>
            <person name="Webby R.J."/>
            <person name="El Zowalaty M.E."/>
        </authorList>
    </citation>
    <scope>NUCLEOTIDE SEQUENCE</scope>
    <source>
        <strain evidence="13">Pbs1</strain>
        <strain evidence="12">Pbs3</strain>
    </source>
</reference>
<dbReference type="Pfam" id="PF00069">
    <property type="entry name" value="Pkinase"/>
    <property type="match status" value="1"/>
</dbReference>
<organism evidence="12 15">
    <name type="scientific">Peronospora belbahrii</name>
    <dbReference type="NCBI Taxonomy" id="622444"/>
    <lineage>
        <taxon>Eukaryota</taxon>
        <taxon>Sar</taxon>
        <taxon>Stramenopiles</taxon>
        <taxon>Oomycota</taxon>
        <taxon>Peronosporomycetes</taxon>
        <taxon>Peronosporales</taxon>
        <taxon>Peronosporaceae</taxon>
        <taxon>Peronospora</taxon>
    </lineage>
</organism>
<dbReference type="InterPro" id="IPR011009">
    <property type="entry name" value="Kinase-like_dom_sf"/>
</dbReference>
<evidence type="ECO:0000313" key="15">
    <source>
        <dbReference type="Proteomes" id="UP001160483"/>
    </source>
</evidence>
<evidence type="ECO:0000256" key="5">
    <source>
        <dbReference type="ARBA" id="ARBA00022777"/>
    </source>
</evidence>
<feature type="domain" description="Protein kinase" evidence="10">
    <location>
        <begin position="117"/>
        <end position="387"/>
    </location>
</feature>
<dbReference type="EMBL" id="CAKKTJ010000281">
    <property type="protein sequence ID" value="CAH0478904.1"/>
    <property type="molecule type" value="Genomic_DNA"/>
</dbReference>
<dbReference type="PROSITE" id="PS50222">
    <property type="entry name" value="EF_HAND_2"/>
    <property type="match status" value="2"/>
</dbReference>
<dbReference type="CDD" id="cd00051">
    <property type="entry name" value="EFh"/>
    <property type="match status" value="1"/>
</dbReference>
<evidence type="ECO:0000259" key="11">
    <source>
        <dbReference type="PROSITE" id="PS50222"/>
    </source>
</evidence>
<evidence type="ECO:0000313" key="12">
    <source>
        <dbReference type="EMBL" id="CAH0478904.1"/>
    </source>
</evidence>
<keyword evidence="5" id="KW-0418">Kinase</keyword>
<dbReference type="InterPro" id="IPR002048">
    <property type="entry name" value="EF_hand_dom"/>
</dbReference>
<dbReference type="GO" id="GO:0005509">
    <property type="term" value="F:calcium ion binding"/>
    <property type="evidence" value="ECO:0007669"/>
    <property type="project" value="InterPro"/>
</dbReference>
<evidence type="ECO:0000256" key="9">
    <source>
        <dbReference type="PROSITE-ProRule" id="PRU10141"/>
    </source>
</evidence>
<dbReference type="Gene3D" id="1.10.238.10">
    <property type="entry name" value="EF-hand"/>
    <property type="match status" value="1"/>
</dbReference>
<dbReference type="InterPro" id="IPR050205">
    <property type="entry name" value="CDPK_Ser/Thr_kinases"/>
</dbReference>
<accession>A0AAU9L2G1</accession>
<evidence type="ECO:0000256" key="7">
    <source>
        <dbReference type="ARBA" id="ARBA00022840"/>
    </source>
</evidence>
<dbReference type="InterPro" id="IPR017441">
    <property type="entry name" value="Protein_kinase_ATP_BS"/>
</dbReference>
<dbReference type="SUPFAM" id="SSF56112">
    <property type="entry name" value="Protein kinase-like (PK-like)"/>
    <property type="match status" value="1"/>
</dbReference>
<comment type="cofactor">
    <cofactor evidence="1">
        <name>Mg(2+)</name>
        <dbReference type="ChEBI" id="CHEBI:18420"/>
    </cofactor>
</comment>
<dbReference type="GO" id="GO:0005524">
    <property type="term" value="F:ATP binding"/>
    <property type="evidence" value="ECO:0007669"/>
    <property type="project" value="UniProtKB-UniRule"/>
</dbReference>
<dbReference type="PROSITE" id="PS50011">
    <property type="entry name" value="PROTEIN_KINASE_DOM"/>
    <property type="match status" value="1"/>
</dbReference>
<dbReference type="Pfam" id="PF13202">
    <property type="entry name" value="EF-hand_5"/>
    <property type="match status" value="2"/>
</dbReference>
<feature type="binding site" evidence="9">
    <location>
        <position position="153"/>
    </location>
    <ligand>
        <name>ATP</name>
        <dbReference type="ChEBI" id="CHEBI:30616"/>
    </ligand>
</feature>
<evidence type="ECO:0000256" key="6">
    <source>
        <dbReference type="ARBA" id="ARBA00022837"/>
    </source>
</evidence>